<keyword evidence="2" id="KW-1185">Reference proteome</keyword>
<dbReference type="RefSeq" id="WP_094457252.1">
    <property type="nucleotide sequence ID" value="NZ_NOXU01000030.1"/>
</dbReference>
<accession>A0A255YWI0</accession>
<dbReference type="CDD" id="cd00586">
    <property type="entry name" value="4HBT"/>
    <property type="match status" value="1"/>
</dbReference>
<dbReference type="OrthoDB" id="3727779at2"/>
<gene>
    <name evidence="1" type="ORF">CHU95_14200</name>
</gene>
<proteinExistence type="predicted"/>
<sequence length="179" mass="20535">MNLILRLLRVVLAALLSRRRVDPLGTSLLGFRVWLNDIDTNLHMNNGRYFTIADLGRVDLMIRTGMLKMLMARKWAPVLGGAMIRFRRELKPFQPYRLKTRVLCWEGKWIYLEHVFEAMDGHLAAVIVVKGVFLERGRSIDTAVLMHHMGIDLESPPMPADIRAWQEAQQAASDRAKEG</sequence>
<protein>
    <submittedName>
        <fullName evidence="1">Thioesterase</fullName>
    </submittedName>
</protein>
<dbReference type="Proteomes" id="UP000216998">
    <property type="component" value="Unassembled WGS sequence"/>
</dbReference>
<dbReference type="SUPFAM" id="SSF54637">
    <property type="entry name" value="Thioesterase/thiol ester dehydrase-isomerase"/>
    <property type="match status" value="1"/>
</dbReference>
<dbReference type="PANTHER" id="PTHR12475">
    <property type="match status" value="1"/>
</dbReference>
<name>A0A255YWI0_9PROT</name>
<evidence type="ECO:0000313" key="2">
    <source>
        <dbReference type="Proteomes" id="UP000216998"/>
    </source>
</evidence>
<dbReference type="Pfam" id="PF13279">
    <property type="entry name" value="4HBT_2"/>
    <property type="match status" value="1"/>
</dbReference>
<dbReference type="PANTHER" id="PTHR12475:SF4">
    <property type="entry name" value="PROTEIN THEM6"/>
    <property type="match status" value="1"/>
</dbReference>
<dbReference type="EMBL" id="NOXU01000030">
    <property type="protein sequence ID" value="OYQ33539.1"/>
    <property type="molecule type" value="Genomic_DNA"/>
</dbReference>
<reference evidence="1 2" key="1">
    <citation type="submission" date="2017-07" db="EMBL/GenBank/DDBJ databases">
        <title>Niveispirillum cyanobacteriorum sp. nov., isolated from cyanobacterial aggregates in a eutrophic lake.</title>
        <authorList>
            <person name="Cai H."/>
        </authorList>
    </citation>
    <scope>NUCLEOTIDE SEQUENCE [LARGE SCALE GENOMIC DNA]</scope>
    <source>
        <strain evidence="2">TH1-14</strain>
    </source>
</reference>
<dbReference type="InterPro" id="IPR029069">
    <property type="entry name" value="HotDog_dom_sf"/>
</dbReference>
<evidence type="ECO:0000313" key="1">
    <source>
        <dbReference type="EMBL" id="OYQ33539.1"/>
    </source>
</evidence>
<dbReference type="InterPro" id="IPR051490">
    <property type="entry name" value="THEM6_lcsJ_thioesterase"/>
</dbReference>
<comment type="caution">
    <text evidence="1">The sequence shown here is derived from an EMBL/GenBank/DDBJ whole genome shotgun (WGS) entry which is preliminary data.</text>
</comment>
<dbReference type="Gene3D" id="3.10.129.10">
    <property type="entry name" value="Hotdog Thioesterase"/>
    <property type="match status" value="1"/>
</dbReference>
<dbReference type="AlphaFoldDB" id="A0A255YWI0"/>
<organism evidence="1 2">
    <name type="scientific">Niveispirillum lacus</name>
    <dbReference type="NCBI Taxonomy" id="1981099"/>
    <lineage>
        <taxon>Bacteria</taxon>
        <taxon>Pseudomonadati</taxon>
        <taxon>Pseudomonadota</taxon>
        <taxon>Alphaproteobacteria</taxon>
        <taxon>Rhodospirillales</taxon>
        <taxon>Azospirillaceae</taxon>
        <taxon>Niveispirillum</taxon>
    </lineage>
</organism>